<comment type="caution">
    <text evidence="4">The sequence shown here is derived from an EMBL/GenBank/DDBJ whole genome shotgun (WGS) entry which is preliminary data.</text>
</comment>
<dbReference type="InterPro" id="IPR012408">
    <property type="entry name" value="Acetald_propionald_DH-rel"/>
</dbReference>
<sequence>MDQQQIEEIVRRVVLQLNDNSATASSANALKEPLLKEQGDYGVFATLDGAVAAATAAQKQIRTIALRDEMILAIRRMAKKHARELSVMAVEETGFGRVDDKIAKHLLVAQRTPGTEILAPQAVSGDAGMSLIENAPWGVIASVTPSTNPSCTVINNAISMIAAGNAVVFAPHPAAKKVSQYAIQLVNRACESVGGPAHICTTVAKPSLENAQALFTFPGIRLLVVTGGDAVVDAARKVTDKRLIAAGPGNPPVVVDETADLERAAISIVQGASFDNNIVCATEKEIIAVDSIADELKVAMCRNGAYLVSPEQAEAIARVVLKGYPGNKPSASPQWVGRDAAKIAAAAGIDVPAETRLLIFEADKSHVFAVTEQMMPILPLIRAANADQAIDWAVELESGNRHTGAVHSKNIDVLTRMAYELDCSLLAKNGPAIAAIGAGGEGWTTMTISTPTGEGVTNALTFTRKRRCTAVDAFRIV</sequence>
<dbReference type="PIRSF" id="PIRSF036410">
    <property type="entry name" value="EutE_PduP"/>
    <property type="match status" value="1"/>
</dbReference>
<protein>
    <submittedName>
        <fullName evidence="4">Aldehyde dehydrogenase EutE</fullName>
    </submittedName>
</protein>
<dbReference type="AlphaFoldDB" id="A0A2T3N1D8"/>
<dbReference type="OrthoDB" id="9815791at2"/>
<dbReference type="NCBIfam" id="NF011927">
    <property type="entry name" value="PRK15398.1"/>
    <property type="match status" value="1"/>
</dbReference>
<evidence type="ECO:0000313" key="5">
    <source>
        <dbReference type="Proteomes" id="UP000240904"/>
    </source>
</evidence>
<dbReference type="Pfam" id="PF00171">
    <property type="entry name" value="Aldedh"/>
    <property type="match status" value="1"/>
</dbReference>
<organism evidence="4 5">
    <name type="scientific">Photobacterium lipolyticum</name>
    <dbReference type="NCBI Taxonomy" id="266810"/>
    <lineage>
        <taxon>Bacteria</taxon>
        <taxon>Pseudomonadati</taxon>
        <taxon>Pseudomonadota</taxon>
        <taxon>Gammaproteobacteria</taxon>
        <taxon>Vibrionales</taxon>
        <taxon>Vibrionaceae</taxon>
        <taxon>Photobacterium</taxon>
    </lineage>
</organism>
<reference evidence="4 5" key="1">
    <citation type="submission" date="2018-03" db="EMBL/GenBank/DDBJ databases">
        <title>Whole genome sequencing of Histamine producing bacteria.</title>
        <authorList>
            <person name="Butler K."/>
        </authorList>
    </citation>
    <scope>NUCLEOTIDE SEQUENCE [LARGE SCALE GENOMIC DNA]</scope>
    <source>
        <strain evidence="4 5">DSM 16190</strain>
    </source>
</reference>
<dbReference type="InterPro" id="IPR015590">
    <property type="entry name" value="Aldehyde_DH_dom"/>
</dbReference>
<evidence type="ECO:0000313" key="4">
    <source>
        <dbReference type="EMBL" id="PSW06116.1"/>
    </source>
</evidence>
<feature type="domain" description="Aldehyde dehydrogenase" evidence="3">
    <location>
        <begin position="46"/>
        <end position="298"/>
    </location>
</feature>
<dbReference type="Gene3D" id="3.40.605.10">
    <property type="entry name" value="Aldehyde Dehydrogenase, Chain A, domain 1"/>
    <property type="match status" value="1"/>
</dbReference>
<evidence type="ECO:0000256" key="2">
    <source>
        <dbReference type="ARBA" id="ARBA00023027"/>
    </source>
</evidence>
<dbReference type="Gene3D" id="3.40.309.10">
    <property type="entry name" value="Aldehyde Dehydrogenase, Chain A, domain 2"/>
    <property type="match status" value="1"/>
</dbReference>
<keyword evidence="5" id="KW-1185">Reference proteome</keyword>
<dbReference type="PANTHER" id="PTHR11699">
    <property type="entry name" value="ALDEHYDE DEHYDROGENASE-RELATED"/>
    <property type="match status" value="1"/>
</dbReference>
<dbReference type="CDD" id="cd07121">
    <property type="entry name" value="ALDH_EutE"/>
    <property type="match status" value="1"/>
</dbReference>
<dbReference type="SUPFAM" id="SSF53720">
    <property type="entry name" value="ALDH-like"/>
    <property type="match status" value="1"/>
</dbReference>
<dbReference type="Proteomes" id="UP000240904">
    <property type="component" value="Unassembled WGS sequence"/>
</dbReference>
<gene>
    <name evidence="4" type="ORF">C9I89_06285</name>
</gene>
<dbReference type="InterPro" id="IPR016163">
    <property type="entry name" value="Ald_DH_C"/>
</dbReference>
<dbReference type="InterPro" id="IPR016162">
    <property type="entry name" value="Ald_DH_N"/>
</dbReference>
<keyword evidence="2" id="KW-0520">NAD</keyword>
<name>A0A2T3N1D8_9GAMM</name>
<accession>A0A2T3N1D8</accession>
<dbReference type="RefSeq" id="WP_107282496.1">
    <property type="nucleotide sequence ID" value="NZ_PYMC01000003.1"/>
</dbReference>
<dbReference type="GO" id="GO:0008774">
    <property type="term" value="F:acetaldehyde dehydrogenase (acetylating) activity"/>
    <property type="evidence" value="ECO:0007669"/>
    <property type="project" value="InterPro"/>
</dbReference>
<evidence type="ECO:0000259" key="3">
    <source>
        <dbReference type="Pfam" id="PF00171"/>
    </source>
</evidence>
<dbReference type="EMBL" id="PYMC01000003">
    <property type="protein sequence ID" value="PSW06116.1"/>
    <property type="molecule type" value="Genomic_DNA"/>
</dbReference>
<keyword evidence="1" id="KW-0560">Oxidoreductase</keyword>
<proteinExistence type="predicted"/>
<evidence type="ECO:0000256" key="1">
    <source>
        <dbReference type="ARBA" id="ARBA00023002"/>
    </source>
</evidence>
<dbReference type="InterPro" id="IPR016161">
    <property type="entry name" value="Ald_DH/histidinol_DH"/>
</dbReference>